<sequence length="331" mass="35928">MTNRLLPTCASVYVSHTAITRGGAAAAGGDEHRTATNKPMPLVVGCPRRGPPPRLAGRAQRPPPPHSVAPKRASSSSSSTTPPLLTTRRAASAASLLLAALPPFPASSPQLPVASAKEDDEAEAREGEGELELERYTDRDEGFTLLKPVSWPKVEKAGATALFQQEGKGSNNIGIVVNPVRLSTLTEFGTPQFVAERLIQAEKKKESTKSAEVISAGERSGHDDLTVYEIEYLLDSTRGGMKRILSAAFVASRKLYLLNIAHSDSQEKPLDSQTRYVLEQIQDNMDVAAHIRKLFRLKVHISIDEHPKYSAFQRVLSCLLPEESDTLSFPS</sequence>
<dbReference type="GO" id="GO:0005509">
    <property type="term" value="F:calcium ion binding"/>
    <property type="evidence" value="ECO:0007669"/>
    <property type="project" value="InterPro"/>
</dbReference>
<feature type="region of interest" description="Disordered" evidence="1">
    <location>
        <begin position="107"/>
        <end position="130"/>
    </location>
</feature>
<evidence type="ECO:0000256" key="1">
    <source>
        <dbReference type="SAM" id="MobiDB-lite"/>
    </source>
</evidence>
<dbReference type="STRING" id="40148.A0A0D9ZKZ9"/>
<dbReference type="Pfam" id="PF01789">
    <property type="entry name" value="PsbP"/>
    <property type="match status" value="1"/>
</dbReference>
<reference evidence="3" key="1">
    <citation type="submission" date="2015-04" db="UniProtKB">
        <authorList>
            <consortium name="EnsemblPlants"/>
        </authorList>
    </citation>
    <scope>IDENTIFICATION</scope>
</reference>
<feature type="region of interest" description="Disordered" evidence="1">
    <location>
        <begin position="24"/>
        <end position="84"/>
    </location>
</feature>
<dbReference type="Proteomes" id="UP000026961">
    <property type="component" value="Chromosome 4"/>
</dbReference>
<dbReference type="SUPFAM" id="SSF55724">
    <property type="entry name" value="Mog1p/PsbP-like"/>
    <property type="match status" value="1"/>
</dbReference>
<dbReference type="GO" id="GO:0019898">
    <property type="term" value="C:extrinsic component of membrane"/>
    <property type="evidence" value="ECO:0007669"/>
    <property type="project" value="InterPro"/>
</dbReference>
<dbReference type="HOGENOM" id="CLU_072694_0_0_1"/>
<dbReference type="PANTHER" id="PTHR31407">
    <property type="match status" value="1"/>
</dbReference>
<keyword evidence="4" id="KW-1185">Reference proteome</keyword>
<dbReference type="InterPro" id="IPR016123">
    <property type="entry name" value="Mog1/PsbP_a/b/a-sand"/>
</dbReference>
<accession>A0A0D9ZKZ9</accession>
<dbReference type="PANTHER" id="PTHR31407:SF3">
    <property type="entry name" value="PSBP DOMAIN-CONTAINING PROTEIN 2, CHLOROPLASTIC"/>
    <property type="match status" value="1"/>
</dbReference>
<feature type="domain" description="PsbP C-terminal" evidence="2">
    <location>
        <begin position="133"/>
        <end position="267"/>
    </location>
</feature>
<dbReference type="AlphaFoldDB" id="A0A0D9ZKZ9"/>
<evidence type="ECO:0000313" key="4">
    <source>
        <dbReference type="Proteomes" id="UP000026961"/>
    </source>
</evidence>
<dbReference type="InterPro" id="IPR002683">
    <property type="entry name" value="PsbP_C"/>
</dbReference>
<evidence type="ECO:0000313" key="3">
    <source>
        <dbReference type="EnsemblPlants" id="OGLUM04G12900.1"/>
    </source>
</evidence>
<dbReference type="eggNOG" id="ENOG502S9US">
    <property type="taxonomic scope" value="Eukaryota"/>
</dbReference>
<name>A0A0D9ZKZ9_9ORYZ</name>
<feature type="compositionally biased region" description="Low complexity" evidence="1">
    <location>
        <begin position="74"/>
        <end position="84"/>
    </location>
</feature>
<dbReference type="GO" id="GO:0015979">
    <property type="term" value="P:photosynthesis"/>
    <property type="evidence" value="ECO:0007669"/>
    <property type="project" value="InterPro"/>
</dbReference>
<dbReference type="EnsemblPlants" id="OGLUM04G12900.1">
    <property type="protein sequence ID" value="OGLUM04G12900.1"/>
    <property type="gene ID" value="OGLUM04G12900"/>
</dbReference>
<evidence type="ECO:0000259" key="2">
    <source>
        <dbReference type="Pfam" id="PF01789"/>
    </source>
</evidence>
<proteinExistence type="predicted"/>
<organism evidence="3">
    <name type="scientific">Oryza glumipatula</name>
    <dbReference type="NCBI Taxonomy" id="40148"/>
    <lineage>
        <taxon>Eukaryota</taxon>
        <taxon>Viridiplantae</taxon>
        <taxon>Streptophyta</taxon>
        <taxon>Embryophyta</taxon>
        <taxon>Tracheophyta</taxon>
        <taxon>Spermatophyta</taxon>
        <taxon>Magnoliopsida</taxon>
        <taxon>Liliopsida</taxon>
        <taxon>Poales</taxon>
        <taxon>Poaceae</taxon>
        <taxon>BOP clade</taxon>
        <taxon>Oryzoideae</taxon>
        <taxon>Oryzeae</taxon>
        <taxon>Oryzinae</taxon>
        <taxon>Oryza</taxon>
    </lineage>
</organism>
<protein>
    <recommendedName>
        <fullName evidence="2">PsbP C-terminal domain-containing protein</fullName>
    </recommendedName>
</protein>
<reference evidence="3" key="2">
    <citation type="submission" date="2018-05" db="EMBL/GenBank/DDBJ databases">
        <title>OgluRS3 (Oryza glumaepatula Reference Sequence Version 3).</title>
        <authorList>
            <person name="Zhang J."/>
            <person name="Kudrna D."/>
            <person name="Lee S."/>
            <person name="Talag J."/>
            <person name="Welchert J."/>
            <person name="Wing R.A."/>
        </authorList>
    </citation>
    <scope>NUCLEOTIDE SEQUENCE [LARGE SCALE GENOMIC DNA]</scope>
</reference>
<dbReference type="Gramene" id="OGLUM04G12900.1">
    <property type="protein sequence ID" value="OGLUM04G12900.1"/>
    <property type="gene ID" value="OGLUM04G12900"/>
</dbReference>
<dbReference type="Gene3D" id="3.40.1000.10">
    <property type="entry name" value="Mog1/PsbP, alpha/beta/alpha sandwich"/>
    <property type="match status" value="1"/>
</dbReference>
<dbReference type="GO" id="GO:0009654">
    <property type="term" value="C:photosystem II oxygen evolving complex"/>
    <property type="evidence" value="ECO:0007669"/>
    <property type="project" value="InterPro"/>
</dbReference>